<dbReference type="SUPFAM" id="SSF52540">
    <property type="entry name" value="P-loop containing nucleoside triphosphate hydrolases"/>
    <property type="match status" value="1"/>
</dbReference>
<evidence type="ECO:0008006" key="3">
    <source>
        <dbReference type="Google" id="ProtNLM"/>
    </source>
</evidence>
<dbReference type="InterPro" id="IPR027417">
    <property type="entry name" value="P-loop_NTPase"/>
</dbReference>
<gene>
    <name evidence="1" type="ORF">PENFLA_c047G10774</name>
</gene>
<dbReference type="Proteomes" id="UP000191342">
    <property type="component" value="Unassembled WGS sequence"/>
</dbReference>
<dbReference type="PANTHER" id="PTHR35205:SF1">
    <property type="entry name" value="ZU5 DOMAIN-CONTAINING PROTEIN"/>
    <property type="match status" value="1"/>
</dbReference>
<keyword evidence="2" id="KW-1185">Reference proteome</keyword>
<proteinExistence type="predicted"/>
<dbReference type="EMBL" id="MLQL01000047">
    <property type="protein sequence ID" value="OQE13471.1"/>
    <property type="molecule type" value="Genomic_DNA"/>
</dbReference>
<dbReference type="OrthoDB" id="5986190at2759"/>
<name>A0A1V6SHH1_9EURO</name>
<reference evidence="2" key="1">
    <citation type="journal article" date="2017" name="Nat. Microbiol.">
        <title>Global analysis of biosynthetic gene clusters reveals vast potential of secondary metabolite production in Penicillium species.</title>
        <authorList>
            <person name="Nielsen J.C."/>
            <person name="Grijseels S."/>
            <person name="Prigent S."/>
            <person name="Ji B."/>
            <person name="Dainat J."/>
            <person name="Nielsen K.F."/>
            <person name="Frisvad J.C."/>
            <person name="Workman M."/>
            <person name="Nielsen J."/>
        </authorList>
    </citation>
    <scope>NUCLEOTIDE SEQUENCE [LARGE SCALE GENOMIC DNA]</scope>
    <source>
        <strain evidence="2">IBT 14082</strain>
    </source>
</reference>
<organism evidence="1 2">
    <name type="scientific">Penicillium flavigenum</name>
    <dbReference type="NCBI Taxonomy" id="254877"/>
    <lineage>
        <taxon>Eukaryota</taxon>
        <taxon>Fungi</taxon>
        <taxon>Dikarya</taxon>
        <taxon>Ascomycota</taxon>
        <taxon>Pezizomycotina</taxon>
        <taxon>Eurotiomycetes</taxon>
        <taxon>Eurotiomycetidae</taxon>
        <taxon>Eurotiales</taxon>
        <taxon>Aspergillaceae</taxon>
        <taxon>Penicillium</taxon>
    </lineage>
</organism>
<dbReference type="Gene3D" id="3.40.50.300">
    <property type="entry name" value="P-loop containing nucleotide triphosphate hydrolases"/>
    <property type="match status" value="1"/>
</dbReference>
<dbReference type="PANTHER" id="PTHR35205">
    <property type="entry name" value="NB-ARC AND TPR DOMAIN PROTEIN"/>
    <property type="match status" value="1"/>
</dbReference>
<dbReference type="AlphaFoldDB" id="A0A1V6SHH1"/>
<comment type="caution">
    <text evidence="1">The sequence shown here is derived from an EMBL/GenBank/DDBJ whole genome shotgun (WGS) entry which is preliminary data.</text>
</comment>
<protein>
    <recommendedName>
        <fullName evidence="3">NB-ARC domain-containing protein</fullName>
    </recommendedName>
</protein>
<evidence type="ECO:0000313" key="1">
    <source>
        <dbReference type="EMBL" id="OQE13471.1"/>
    </source>
</evidence>
<evidence type="ECO:0000313" key="2">
    <source>
        <dbReference type="Proteomes" id="UP000191342"/>
    </source>
</evidence>
<accession>A0A1V6SHH1</accession>
<dbReference type="STRING" id="254877.A0A1V6SHH1"/>
<sequence>MTSMSFGDNNRGLQVGGNSGLIKEEIHLPPERPETPPNPLSTVPFARDRDFVSRDMLLRRIREKNSVRGSRIALVGLGGVGGRKSQLAIEYSYQIRSESPATWVFWVDASNEARFEESFRDIADQVKIRGRQDLKDNIFKLVENWLRDEKNGKWICILDNADDHKFLCSLLVAREGPSAREPPNAPTKPLLEYIPRSQHGSLIITSRSREVALKMVKHRDLVEVNPMETSEALELLQKMLDQSERSQDSQKLVEELEFMPLAIVQAASYIRDRAPLTSVPQYLMTF</sequence>